<protein>
    <submittedName>
        <fullName evidence="2">Uncharacterized protein</fullName>
    </submittedName>
</protein>
<name>A0A3D8GU59_9BACI</name>
<evidence type="ECO:0000256" key="1">
    <source>
        <dbReference type="SAM" id="Phobius"/>
    </source>
</evidence>
<evidence type="ECO:0000313" key="3">
    <source>
        <dbReference type="Proteomes" id="UP000257144"/>
    </source>
</evidence>
<keyword evidence="1" id="KW-1133">Transmembrane helix</keyword>
<evidence type="ECO:0000313" key="2">
    <source>
        <dbReference type="EMBL" id="RDU37988.1"/>
    </source>
</evidence>
<gene>
    <name evidence="2" type="ORF">DRW41_08265</name>
</gene>
<keyword evidence="3" id="KW-1185">Reference proteome</keyword>
<feature type="transmembrane region" description="Helical" evidence="1">
    <location>
        <begin position="50"/>
        <end position="68"/>
    </location>
</feature>
<keyword evidence="1" id="KW-0472">Membrane</keyword>
<keyword evidence="1" id="KW-0812">Transmembrane</keyword>
<accession>A0A3D8GU59</accession>
<dbReference type="OrthoDB" id="2454526at2"/>
<dbReference type="Proteomes" id="UP000257144">
    <property type="component" value="Unassembled WGS sequence"/>
</dbReference>
<feature type="transmembrane region" description="Helical" evidence="1">
    <location>
        <begin position="7"/>
        <end position="30"/>
    </location>
</feature>
<sequence length="78" mass="9026">MKRYIAFLISFILLYMFFEVISGSVLTALYTPDLYLVSNSLNGEVLFARPSSFFFLGILFIATLAYFFSQKLFREPSK</sequence>
<proteinExistence type="predicted"/>
<reference evidence="2 3" key="1">
    <citation type="submission" date="2018-07" db="EMBL/GenBank/DDBJ databases">
        <title>Bacillus sp. YLB-04 draft genome sequence.</title>
        <authorList>
            <person name="Yu L."/>
            <person name="Tang X."/>
        </authorList>
    </citation>
    <scope>NUCLEOTIDE SEQUENCE [LARGE SCALE GENOMIC DNA]</scope>
    <source>
        <strain evidence="2 3">YLB-04</strain>
    </source>
</reference>
<dbReference type="AlphaFoldDB" id="A0A3D8GU59"/>
<organism evidence="2 3">
    <name type="scientific">Neobacillus piezotolerans</name>
    <dbReference type="NCBI Taxonomy" id="2259171"/>
    <lineage>
        <taxon>Bacteria</taxon>
        <taxon>Bacillati</taxon>
        <taxon>Bacillota</taxon>
        <taxon>Bacilli</taxon>
        <taxon>Bacillales</taxon>
        <taxon>Bacillaceae</taxon>
        <taxon>Neobacillus</taxon>
    </lineage>
</organism>
<comment type="caution">
    <text evidence="2">The sequence shown here is derived from an EMBL/GenBank/DDBJ whole genome shotgun (WGS) entry which is preliminary data.</text>
</comment>
<dbReference type="EMBL" id="QNQT01000002">
    <property type="protein sequence ID" value="RDU37988.1"/>
    <property type="molecule type" value="Genomic_DNA"/>
</dbReference>